<keyword evidence="5" id="KW-0812">Transmembrane</keyword>
<reference evidence="7 8" key="1">
    <citation type="submission" date="2020-01" db="EMBL/GenBank/DDBJ databases">
        <title>Genome analysis of Anaerocolumna sp. CBA3638.</title>
        <authorList>
            <person name="Kim J."/>
            <person name="Roh S.W."/>
        </authorList>
    </citation>
    <scope>NUCLEOTIDE SEQUENCE [LARGE SCALE GENOMIC DNA]</scope>
    <source>
        <strain evidence="7 8">CBA3638</strain>
    </source>
</reference>
<dbReference type="KEGG" id="anr:Ana3638_06810"/>
<accession>A0A6P1TLI6</accession>
<keyword evidence="3" id="KW-0378">Hydrolase</keyword>
<dbReference type="PANTHER" id="PTHR22939">
    <property type="entry name" value="SERINE PROTEASE FAMILY S1C HTRA-RELATED"/>
    <property type="match status" value="1"/>
</dbReference>
<dbReference type="Pfam" id="PF13180">
    <property type="entry name" value="PDZ_2"/>
    <property type="match status" value="1"/>
</dbReference>
<dbReference type="Gene3D" id="2.40.10.120">
    <property type="match status" value="1"/>
</dbReference>
<dbReference type="InterPro" id="IPR036034">
    <property type="entry name" value="PDZ_sf"/>
</dbReference>
<keyword evidence="5" id="KW-1133">Transmembrane helix</keyword>
<dbReference type="Pfam" id="PF13365">
    <property type="entry name" value="Trypsin_2"/>
    <property type="match status" value="1"/>
</dbReference>
<dbReference type="SUPFAM" id="SSF50494">
    <property type="entry name" value="Trypsin-like serine proteases"/>
    <property type="match status" value="1"/>
</dbReference>
<sequence length="456" mass="50145">MSNDNNNKDEKEYSFIQEQIASKKKFKFRRMFYSVTWTIVLACIFGIVAGVSFCISQPAINKILGKYQDKKTVEFPTTTPESSTDPDQNKTHTGGSENTNTLETDKPISSEGEKETKEDTKPDTVVIEKYIQADIQDLNNIYMDLRNVASEVDKSILNVTSIKNGVDVLFNNEFEASEVSSGLVVANNGADLLILVSYDRIQDAKNIRVTLTDSLDVKAKLQDYDSDLNLAVIAVSLDDIPDTVLSNIKVINLGESYPLIIGTPIIAMGSPNGYVDSMEYGIITSKDTSTYITDNKIDLFTTDIHDNENSDGIIVNLRGEVIGIITQKLKDEYNQNVNTVIGITKIKEVIESLVNNRERSYFGIKGADMTDAALKQAGITNGIYITEVEANSPALEAGLQSGDIILSVNGAEILSVNNFNSLITASEPKSTLNVTIRRNTKNSSKEMDLEVVLGKK</sequence>
<protein>
    <submittedName>
        <fullName evidence="7">PDZ domain-containing protein</fullName>
    </submittedName>
</protein>
<keyword evidence="8" id="KW-1185">Reference proteome</keyword>
<evidence type="ECO:0000313" key="7">
    <source>
        <dbReference type="EMBL" id="QHQ60515.1"/>
    </source>
</evidence>
<feature type="region of interest" description="Disordered" evidence="4">
    <location>
        <begin position="74"/>
        <end position="121"/>
    </location>
</feature>
<dbReference type="SUPFAM" id="SSF50156">
    <property type="entry name" value="PDZ domain-like"/>
    <property type="match status" value="1"/>
</dbReference>
<dbReference type="InterPro" id="IPR009003">
    <property type="entry name" value="Peptidase_S1_PA"/>
</dbReference>
<feature type="compositionally biased region" description="Basic and acidic residues" evidence="4">
    <location>
        <begin position="103"/>
        <end position="121"/>
    </location>
</feature>
<evidence type="ECO:0000256" key="3">
    <source>
        <dbReference type="ARBA" id="ARBA00022801"/>
    </source>
</evidence>
<dbReference type="PANTHER" id="PTHR22939:SF129">
    <property type="entry name" value="SERINE PROTEASE HTRA2, MITOCHONDRIAL"/>
    <property type="match status" value="1"/>
</dbReference>
<gene>
    <name evidence="7" type="ORF">Ana3638_06810</name>
</gene>
<dbReference type="GO" id="GO:0006508">
    <property type="term" value="P:proteolysis"/>
    <property type="evidence" value="ECO:0007669"/>
    <property type="project" value="UniProtKB-KW"/>
</dbReference>
<dbReference type="PROSITE" id="PS50106">
    <property type="entry name" value="PDZ"/>
    <property type="match status" value="1"/>
</dbReference>
<dbReference type="Proteomes" id="UP000464314">
    <property type="component" value="Chromosome"/>
</dbReference>
<dbReference type="SMART" id="SM00228">
    <property type="entry name" value="PDZ"/>
    <property type="match status" value="1"/>
</dbReference>
<dbReference type="InterPro" id="IPR001478">
    <property type="entry name" value="PDZ"/>
</dbReference>
<dbReference type="InterPro" id="IPR001940">
    <property type="entry name" value="Peptidase_S1C"/>
</dbReference>
<feature type="domain" description="PDZ" evidence="6">
    <location>
        <begin position="351"/>
        <end position="438"/>
    </location>
</feature>
<feature type="transmembrane region" description="Helical" evidence="5">
    <location>
        <begin position="32"/>
        <end position="53"/>
    </location>
</feature>
<dbReference type="GO" id="GO:0004252">
    <property type="term" value="F:serine-type endopeptidase activity"/>
    <property type="evidence" value="ECO:0007669"/>
    <property type="project" value="InterPro"/>
</dbReference>
<evidence type="ECO:0000256" key="1">
    <source>
        <dbReference type="ARBA" id="ARBA00010541"/>
    </source>
</evidence>
<dbReference type="EMBL" id="CP048000">
    <property type="protein sequence ID" value="QHQ60515.1"/>
    <property type="molecule type" value="Genomic_DNA"/>
</dbReference>
<comment type="similarity">
    <text evidence="1">Belongs to the peptidase S1C family.</text>
</comment>
<evidence type="ECO:0000259" key="6">
    <source>
        <dbReference type="PROSITE" id="PS50106"/>
    </source>
</evidence>
<evidence type="ECO:0000256" key="2">
    <source>
        <dbReference type="ARBA" id="ARBA00022670"/>
    </source>
</evidence>
<dbReference type="Gene3D" id="2.30.42.10">
    <property type="match status" value="1"/>
</dbReference>
<dbReference type="AlphaFoldDB" id="A0A6P1TLI6"/>
<feature type="compositionally biased region" description="Low complexity" evidence="4">
    <location>
        <begin position="74"/>
        <end position="86"/>
    </location>
</feature>
<keyword evidence="5" id="KW-0472">Membrane</keyword>
<dbReference type="PRINTS" id="PR00834">
    <property type="entry name" value="PROTEASES2C"/>
</dbReference>
<organism evidence="7 8">
    <name type="scientific">Anaerocolumna sedimenticola</name>
    <dbReference type="NCBI Taxonomy" id="2696063"/>
    <lineage>
        <taxon>Bacteria</taxon>
        <taxon>Bacillati</taxon>
        <taxon>Bacillota</taxon>
        <taxon>Clostridia</taxon>
        <taxon>Lachnospirales</taxon>
        <taxon>Lachnospiraceae</taxon>
        <taxon>Anaerocolumna</taxon>
    </lineage>
</organism>
<evidence type="ECO:0000256" key="5">
    <source>
        <dbReference type="SAM" id="Phobius"/>
    </source>
</evidence>
<evidence type="ECO:0000256" key="4">
    <source>
        <dbReference type="SAM" id="MobiDB-lite"/>
    </source>
</evidence>
<feature type="compositionally biased region" description="Polar residues" evidence="4">
    <location>
        <begin position="91"/>
        <end position="102"/>
    </location>
</feature>
<keyword evidence="2" id="KW-0645">Protease</keyword>
<evidence type="ECO:0000313" key="8">
    <source>
        <dbReference type="Proteomes" id="UP000464314"/>
    </source>
</evidence>
<proteinExistence type="inferred from homology"/>
<dbReference type="RefSeq" id="WP_161837351.1">
    <property type="nucleotide sequence ID" value="NZ_CP048000.1"/>
</dbReference>
<name>A0A6P1TLI6_9FIRM</name>